<organism evidence="2 3">
    <name type="scientific">Labedella populi</name>
    <dbReference type="NCBI Taxonomy" id="2498850"/>
    <lineage>
        <taxon>Bacteria</taxon>
        <taxon>Bacillati</taxon>
        <taxon>Actinomycetota</taxon>
        <taxon>Actinomycetes</taxon>
        <taxon>Micrococcales</taxon>
        <taxon>Microbacteriaceae</taxon>
        <taxon>Labedella</taxon>
    </lineage>
</organism>
<proteinExistence type="predicted"/>
<name>A0A444QAK5_9MICO</name>
<keyword evidence="3" id="KW-1185">Reference proteome</keyword>
<sequence>MNARRGPLVRRSRDEGSAVVENLLVTILLTTLALSVVQLALALHVRTTVVDAASEGARFGALAGNGPADAVARTRSLIVTAVGDGYANEVSAAYGDYRGHPSIAVTVEGTLPLVGLLGVGEGLNAVGRAAVETLDE</sequence>
<dbReference type="AlphaFoldDB" id="A0A444QAK5"/>
<accession>A0A444QAK5</accession>
<dbReference type="InterPro" id="IPR012495">
    <property type="entry name" value="TadE-like_dom"/>
</dbReference>
<dbReference type="Proteomes" id="UP000288603">
    <property type="component" value="Unassembled WGS sequence"/>
</dbReference>
<comment type="caution">
    <text evidence="2">The sequence shown here is derived from an EMBL/GenBank/DDBJ whole genome shotgun (WGS) entry which is preliminary data.</text>
</comment>
<dbReference type="Pfam" id="PF07811">
    <property type="entry name" value="TadE"/>
    <property type="match status" value="1"/>
</dbReference>
<evidence type="ECO:0000313" key="3">
    <source>
        <dbReference type="Proteomes" id="UP000288603"/>
    </source>
</evidence>
<dbReference type="EMBL" id="RZNC01000003">
    <property type="protein sequence ID" value="RWZ61077.1"/>
    <property type="molecule type" value="Genomic_DNA"/>
</dbReference>
<feature type="domain" description="TadE-like" evidence="1">
    <location>
        <begin position="16"/>
        <end position="58"/>
    </location>
</feature>
<evidence type="ECO:0000259" key="1">
    <source>
        <dbReference type="Pfam" id="PF07811"/>
    </source>
</evidence>
<gene>
    <name evidence="2" type="ORF">ELQ92_08495</name>
</gene>
<reference evidence="2 3" key="1">
    <citation type="submission" date="2018-12" db="EMBL/GenBank/DDBJ databases">
        <authorList>
            <person name="Li F."/>
        </authorList>
    </citation>
    <scope>NUCLEOTIDE SEQUENCE [LARGE SCALE GENOMIC DNA]</scope>
    <source>
        <strain evidence="2 3">8H24J-4-2</strain>
    </source>
</reference>
<dbReference type="OrthoDB" id="3826566at2"/>
<protein>
    <submittedName>
        <fullName evidence="2">Pilus assembly protein</fullName>
    </submittedName>
</protein>
<evidence type="ECO:0000313" key="2">
    <source>
        <dbReference type="EMBL" id="RWZ61077.1"/>
    </source>
</evidence>